<name>A0A4Q9MEH2_9APHY</name>
<evidence type="ECO:0000313" key="2">
    <source>
        <dbReference type="EMBL" id="TBU25744.1"/>
    </source>
</evidence>
<organism evidence="2">
    <name type="scientific">Dichomitus squalens</name>
    <dbReference type="NCBI Taxonomy" id="114155"/>
    <lineage>
        <taxon>Eukaryota</taxon>
        <taxon>Fungi</taxon>
        <taxon>Dikarya</taxon>
        <taxon>Basidiomycota</taxon>
        <taxon>Agaricomycotina</taxon>
        <taxon>Agaricomycetes</taxon>
        <taxon>Polyporales</taxon>
        <taxon>Polyporaceae</taxon>
        <taxon>Dichomitus</taxon>
    </lineage>
</organism>
<evidence type="ECO:0000256" key="1">
    <source>
        <dbReference type="SAM" id="MobiDB-lite"/>
    </source>
</evidence>
<feature type="compositionally biased region" description="Basic and acidic residues" evidence="1">
    <location>
        <begin position="139"/>
        <end position="158"/>
    </location>
</feature>
<dbReference type="OrthoDB" id="3143319at2759"/>
<accession>A0A4Q9MEH2</accession>
<feature type="compositionally biased region" description="Low complexity" evidence="1">
    <location>
        <begin position="337"/>
        <end position="356"/>
    </location>
</feature>
<gene>
    <name evidence="2" type="ORF">BD311DRAFT_699832</name>
</gene>
<feature type="region of interest" description="Disordered" evidence="1">
    <location>
        <begin position="325"/>
        <end position="361"/>
    </location>
</feature>
<dbReference type="Proteomes" id="UP000292957">
    <property type="component" value="Unassembled WGS sequence"/>
</dbReference>
<proteinExistence type="predicted"/>
<dbReference type="AlphaFoldDB" id="A0A4Q9MEH2"/>
<dbReference type="EMBL" id="ML143456">
    <property type="protein sequence ID" value="TBU25744.1"/>
    <property type="molecule type" value="Genomic_DNA"/>
</dbReference>
<protein>
    <submittedName>
        <fullName evidence="2">Uncharacterized protein</fullName>
    </submittedName>
</protein>
<sequence length="418" mass="46537">MDDDKLDLTVYKFIPHAEDASQVLSEKILDEATSLVISTTRETVWYTPVRVDYAQFSKRGTCFQYHRAPDAHLVAETRPSASTTRYLKEWDEDIAVPDEEVCSLADLEEFDHGNLHRLFSARAVDVPPVMELNTPLADRVGRQPVADDSRKRSQDDLRVSSTSVKRRRIDDKDIPLRGVLPMPHFYASLLTSDSTPPLSHWARWPVKEGVIALPPHTLKSCEEYMGDPYARLAWIVPIRGCLQWEGATSATVLSDVPEGDTYEDFLPSPAAPRPDGILELTWTKDALRQLWDVLKGLRDAKNLGPLSLSFHAVPPLGNAASSMEQYSYAGSHKQTTPSQPGSSPASQPAAPESSASCPPPSPLREVDHFKVYHDAPYTKAVRNALHGWSYHKGDQKIRLLKGARLVLVDELSQGLLLC</sequence>
<reference evidence="2" key="1">
    <citation type="submission" date="2019-01" db="EMBL/GenBank/DDBJ databases">
        <title>Draft genome sequences of three monokaryotic isolates of the white-rot basidiomycete fungus Dichomitus squalens.</title>
        <authorList>
            <consortium name="DOE Joint Genome Institute"/>
            <person name="Lopez S.C."/>
            <person name="Andreopoulos B."/>
            <person name="Pangilinan J."/>
            <person name="Lipzen A."/>
            <person name="Riley R."/>
            <person name="Ahrendt S."/>
            <person name="Ng V."/>
            <person name="Barry K."/>
            <person name="Daum C."/>
            <person name="Grigoriev I.V."/>
            <person name="Hilden K.S."/>
            <person name="Makela M.R."/>
            <person name="de Vries R.P."/>
        </authorList>
    </citation>
    <scope>NUCLEOTIDE SEQUENCE [LARGE SCALE GENOMIC DNA]</scope>
    <source>
        <strain evidence="2">OM18370.1</strain>
    </source>
</reference>
<feature type="region of interest" description="Disordered" evidence="1">
    <location>
        <begin position="136"/>
        <end position="164"/>
    </location>
</feature>